<feature type="transmembrane region" description="Helical" evidence="3">
    <location>
        <begin position="346"/>
        <end position="366"/>
    </location>
</feature>
<dbReference type="EMBL" id="MWQO01000010">
    <property type="protein sequence ID" value="THD11593.1"/>
    <property type="molecule type" value="Genomic_DNA"/>
</dbReference>
<evidence type="ECO:0000256" key="1">
    <source>
        <dbReference type="ARBA" id="ARBA00022737"/>
    </source>
</evidence>
<organism evidence="4 5">
    <name type="scientific">Metallibacterium scheffleri</name>
    <dbReference type="NCBI Taxonomy" id="993689"/>
    <lineage>
        <taxon>Bacteria</taxon>
        <taxon>Pseudomonadati</taxon>
        <taxon>Pseudomonadota</taxon>
        <taxon>Gammaproteobacteria</taxon>
        <taxon>Lysobacterales</taxon>
        <taxon>Rhodanobacteraceae</taxon>
        <taxon>Metallibacterium</taxon>
    </lineage>
</organism>
<dbReference type="AlphaFoldDB" id="A0A4S3KR94"/>
<keyword evidence="3" id="KW-1133">Transmembrane helix</keyword>
<keyword evidence="5" id="KW-1185">Reference proteome</keyword>
<dbReference type="InterPro" id="IPR052346">
    <property type="entry name" value="O-mannosyl-transferase_TMTC"/>
</dbReference>
<evidence type="ECO:0000256" key="3">
    <source>
        <dbReference type="SAM" id="Phobius"/>
    </source>
</evidence>
<evidence type="ECO:0000313" key="4">
    <source>
        <dbReference type="EMBL" id="THD11593.1"/>
    </source>
</evidence>
<dbReference type="OrthoDB" id="8566379at2"/>
<evidence type="ECO:0000256" key="2">
    <source>
        <dbReference type="ARBA" id="ARBA00022803"/>
    </source>
</evidence>
<evidence type="ECO:0008006" key="6">
    <source>
        <dbReference type="Google" id="ProtNLM"/>
    </source>
</evidence>
<keyword evidence="2" id="KW-0802">TPR repeat</keyword>
<dbReference type="PANTHER" id="PTHR44227">
    <property type="match status" value="1"/>
</dbReference>
<feature type="transmembrane region" description="Helical" evidence="3">
    <location>
        <begin position="15"/>
        <end position="33"/>
    </location>
</feature>
<protein>
    <recommendedName>
        <fullName evidence="6">Tetratricopeptide repeat protein</fullName>
    </recommendedName>
</protein>
<feature type="transmembrane region" description="Helical" evidence="3">
    <location>
        <begin position="212"/>
        <end position="229"/>
    </location>
</feature>
<feature type="transmembrane region" description="Helical" evidence="3">
    <location>
        <begin position="189"/>
        <end position="206"/>
    </location>
</feature>
<dbReference type="Proteomes" id="UP000307749">
    <property type="component" value="Unassembled WGS sequence"/>
</dbReference>
<sequence length="670" mass="73914">MSSPPPEKPLLPERWWAPLGLLAVLLVTLWAYWPGLKGPFLFDDFGTLPALGEFGPVHTWPIFWRYLTSGGGDPTGRPLALLSFLIDARNWPAAPWPFKFTNLLLQLINGTLLAALLWRLGRVLEPQGTRAARAAVLGAALWLLSPLFVSATLYVVQREAMLAAFFVLLGLLAYTRGRRLMLAGHSRRGIAWALLGLVGCTFLATFSKANGALLPALALVLEATIYTRAPLATAQRRNWRVMLWIFAALPALLLLAYFLWTGVQGTLHHPEVRRWTEPQRLLTEPRVLWDYLKLLWLPRPFTSGLFNDAFVVSRSLWHPADTLPALLGIIALIVLGWRWRIAHPLLALAILFYFTGMAMESTTIPLELYFEHRNYLPALPMFWPLAWWLSDLRRLRGFKATLSLALPILLALMTLQRATLWGHADQQAMLWAQINPHSARAQAYAAQFEAGNGQPLDAERRLQPLLAAHPDQVQLAFNLLNVQCQLGGVTPAAAASARTAMATMRNPGTLLTSWFGRALGVARAGHCPGFDLPLLQSLVDAGLGNARLRSNAGRQQDLYYVDGQIALARADVATAQADFEHALSLDVRPGFAAEVAAQLGSAGHPRHALALLDRYQRIAAQQPAPGLGMGMIHAWVLREQDYWPRELGHLRATLAAAAAARPAVPAHATQ</sequence>
<feature type="transmembrane region" description="Helical" evidence="3">
    <location>
        <begin position="322"/>
        <end position="339"/>
    </location>
</feature>
<accession>A0A4S3KR94</accession>
<dbReference type="PANTHER" id="PTHR44227:SF3">
    <property type="entry name" value="PROTEIN O-MANNOSYL-TRANSFERASE TMTC4"/>
    <property type="match status" value="1"/>
</dbReference>
<reference evidence="4 5" key="1">
    <citation type="submission" date="2017-02" db="EMBL/GenBank/DDBJ databases">
        <title>Whole genome sequencing of Metallibacterium scheffleri DSM 24874 (T).</title>
        <authorList>
            <person name="Kumar S."/>
            <person name="Patil P."/>
            <person name="Patil P.B."/>
        </authorList>
    </citation>
    <scope>NUCLEOTIDE SEQUENCE [LARGE SCALE GENOMIC DNA]</scope>
    <source>
        <strain evidence="4 5">DSM 24874</strain>
    </source>
</reference>
<keyword evidence="3" id="KW-0812">Transmembrane</keyword>
<feature type="transmembrane region" description="Helical" evidence="3">
    <location>
        <begin position="132"/>
        <end position="154"/>
    </location>
</feature>
<feature type="transmembrane region" description="Helical" evidence="3">
    <location>
        <begin position="160"/>
        <end position="177"/>
    </location>
</feature>
<gene>
    <name evidence="4" type="ORF">B1806_02990</name>
</gene>
<comment type="caution">
    <text evidence="4">The sequence shown here is derived from an EMBL/GenBank/DDBJ whole genome shotgun (WGS) entry which is preliminary data.</text>
</comment>
<evidence type="ECO:0000313" key="5">
    <source>
        <dbReference type="Proteomes" id="UP000307749"/>
    </source>
</evidence>
<keyword evidence="1" id="KW-0677">Repeat</keyword>
<proteinExistence type="predicted"/>
<keyword evidence="3" id="KW-0472">Membrane</keyword>
<dbReference type="RefSeq" id="WP_081129990.1">
    <property type="nucleotide sequence ID" value="NZ_LDOS01000002.1"/>
</dbReference>
<name>A0A4S3KR94_9GAMM</name>
<feature type="transmembrane region" description="Helical" evidence="3">
    <location>
        <begin position="241"/>
        <end position="260"/>
    </location>
</feature>